<keyword evidence="1" id="KW-1133">Transmembrane helix</keyword>
<keyword evidence="1" id="KW-0812">Transmembrane</keyword>
<feature type="transmembrane region" description="Helical" evidence="1">
    <location>
        <begin position="131"/>
        <end position="153"/>
    </location>
</feature>
<proteinExistence type="predicted"/>
<evidence type="ECO:0000313" key="3">
    <source>
        <dbReference type="EMBL" id="EJP25200.1"/>
    </source>
</evidence>
<evidence type="ECO:0000259" key="2">
    <source>
        <dbReference type="Pfam" id="PF07693"/>
    </source>
</evidence>
<dbReference type="SUPFAM" id="SSF52540">
    <property type="entry name" value="P-loop containing nucleoside triphosphate hydrolases"/>
    <property type="match status" value="1"/>
</dbReference>
<dbReference type="Pfam" id="PF07693">
    <property type="entry name" value="KAP_NTPase"/>
    <property type="match status" value="1"/>
</dbReference>
<name>A0AAD2T7I5_STRAP</name>
<dbReference type="InterPro" id="IPR027417">
    <property type="entry name" value="P-loop_NTPase"/>
</dbReference>
<reference evidence="3 4" key="1">
    <citation type="submission" date="2012-07" db="EMBL/GenBank/DDBJ databases">
        <authorList>
            <person name="Durkin A.S."/>
            <person name="McCorrison J."/>
            <person name="Torralba M."/>
            <person name="Gillis M."/>
            <person name="Methe B."/>
            <person name="Sutton G."/>
            <person name="Nelson K.E."/>
        </authorList>
    </citation>
    <scope>NUCLEOTIDE SEQUENCE [LARGE SCALE GENOMIC DNA]</scope>
    <source>
        <strain evidence="3 4">SK1138</strain>
    </source>
</reference>
<accession>A0AAD2T7I5</accession>
<dbReference type="RefSeq" id="WP_003041884.1">
    <property type="nucleotide sequence ID" value="NZ_ALJO01000010.1"/>
</dbReference>
<gene>
    <name evidence="3" type="ORF">HMPREF1126_0344</name>
</gene>
<comment type="caution">
    <text evidence="3">The sequence shown here is derived from an EMBL/GenBank/DDBJ whole genome shotgun (WGS) entry which is preliminary data.</text>
</comment>
<feature type="domain" description="KAP NTPase" evidence="2">
    <location>
        <begin position="18"/>
        <end position="228"/>
    </location>
</feature>
<dbReference type="AlphaFoldDB" id="A0AAD2T7I5"/>
<dbReference type="Proteomes" id="UP000006614">
    <property type="component" value="Unassembled WGS sequence"/>
</dbReference>
<sequence length="251" mass="28993">MKEIRFDKVSTKVAEETFSKIILQKLQNTEEDIFQTFFLNGVWGSGKTTFLKKVEGQAKSTKFIYLKLWEAHDERSVTAIAFSLLHPFLYYLLRFLIVIAVVTSVLMTPAINLGLLSYLKDLLIFLGLPIYFHNFLIILSTIIALIVTVYQLLKVKSDSMYICLLPKFLSNNKVLVIDDFDRITTDRQNEAYKLFNILHGKLPIIFVGDYQKIAKSDDESGKFLQKIIDEFYQLITSLIRKEERLSIEKGA</sequence>
<dbReference type="Gene3D" id="3.40.50.300">
    <property type="entry name" value="P-loop containing nucleotide triphosphate hydrolases"/>
    <property type="match status" value="1"/>
</dbReference>
<evidence type="ECO:0000313" key="4">
    <source>
        <dbReference type="Proteomes" id="UP000006614"/>
    </source>
</evidence>
<dbReference type="EMBL" id="ALJO01000010">
    <property type="protein sequence ID" value="EJP25200.1"/>
    <property type="molecule type" value="Genomic_DNA"/>
</dbReference>
<protein>
    <submittedName>
        <fullName evidence="3">KAP family P-loop domain protein</fullName>
    </submittedName>
</protein>
<keyword evidence="1" id="KW-0472">Membrane</keyword>
<feature type="transmembrane region" description="Helical" evidence="1">
    <location>
        <begin position="88"/>
        <end position="111"/>
    </location>
</feature>
<dbReference type="InterPro" id="IPR011646">
    <property type="entry name" value="KAP_P-loop"/>
</dbReference>
<organism evidence="3 4">
    <name type="scientific">Streptococcus anginosus SK1138</name>
    <dbReference type="NCBI Taxonomy" id="1161422"/>
    <lineage>
        <taxon>Bacteria</taxon>
        <taxon>Bacillati</taxon>
        <taxon>Bacillota</taxon>
        <taxon>Bacilli</taxon>
        <taxon>Lactobacillales</taxon>
        <taxon>Streptococcaceae</taxon>
        <taxon>Streptococcus</taxon>
        <taxon>Streptococcus anginosus group</taxon>
    </lineage>
</organism>
<evidence type="ECO:0000256" key="1">
    <source>
        <dbReference type="SAM" id="Phobius"/>
    </source>
</evidence>